<dbReference type="Proteomes" id="UP000019184">
    <property type="component" value="Unassembled WGS sequence"/>
</dbReference>
<organism evidence="2 3">
    <name type="scientific">Candidatus Contendobacter odensis Run_B_J11</name>
    <dbReference type="NCBI Taxonomy" id="1400861"/>
    <lineage>
        <taxon>Bacteria</taxon>
        <taxon>Pseudomonadati</taxon>
        <taxon>Pseudomonadota</taxon>
        <taxon>Gammaproteobacteria</taxon>
        <taxon>Candidatus Competibacteraceae</taxon>
        <taxon>Candidatus Contendibacter</taxon>
    </lineage>
</organism>
<dbReference type="RefSeq" id="WP_034431934.1">
    <property type="nucleotide sequence ID" value="NZ_CBTK010000097.1"/>
</dbReference>
<dbReference type="InterPro" id="IPR010982">
    <property type="entry name" value="Lambda_DNA-bd_dom_sf"/>
</dbReference>
<dbReference type="InterPro" id="IPR001387">
    <property type="entry name" value="Cro/C1-type_HTH"/>
</dbReference>
<dbReference type="OrthoDB" id="8613261at2"/>
<dbReference type="GO" id="GO:0003677">
    <property type="term" value="F:DNA binding"/>
    <property type="evidence" value="ECO:0007669"/>
    <property type="project" value="InterPro"/>
</dbReference>
<gene>
    <name evidence="2" type="ORF">BN874_1860016</name>
</gene>
<reference evidence="2 3" key="1">
    <citation type="journal article" date="2014" name="ISME J.">
        <title>Candidatus Competibacter-lineage genomes retrieved from metagenomes reveal functional metabolic diversity.</title>
        <authorList>
            <person name="McIlroy S.J."/>
            <person name="Albertsen M."/>
            <person name="Andresen E.K."/>
            <person name="Saunders A.M."/>
            <person name="Kristiansen R."/>
            <person name="Stokholm-Bjerregaard M."/>
            <person name="Nielsen K.L."/>
            <person name="Nielsen P.H."/>
        </authorList>
    </citation>
    <scope>NUCLEOTIDE SEQUENCE [LARGE SCALE GENOMIC DNA]</scope>
    <source>
        <strain evidence="2 3">Run_B_J11</strain>
    </source>
</reference>
<dbReference type="Pfam" id="PF01381">
    <property type="entry name" value="HTH_3"/>
    <property type="match status" value="1"/>
</dbReference>
<feature type="domain" description="HTH cro/C1-type" evidence="1">
    <location>
        <begin position="7"/>
        <end position="62"/>
    </location>
</feature>
<evidence type="ECO:0000313" key="2">
    <source>
        <dbReference type="EMBL" id="CDH44752.1"/>
    </source>
</evidence>
<dbReference type="SMART" id="SM00530">
    <property type="entry name" value="HTH_XRE"/>
    <property type="match status" value="1"/>
</dbReference>
<sequence>MKLHEVLAGLLDKHGLSDNQLAEAVDMSQSTITRIRNGISVDPRNGTVQPIADYFGVSLAQLRGEQPIPGLFEAGAKAEQPIGATLTPEEIDWVKMGRQLSPKHREVLRELMTVYAKMDR</sequence>
<protein>
    <recommendedName>
        <fullName evidence="1">HTH cro/C1-type domain-containing protein</fullName>
    </recommendedName>
</protein>
<comment type="caution">
    <text evidence="2">The sequence shown here is derived from an EMBL/GenBank/DDBJ whole genome shotgun (WGS) entry which is preliminary data.</text>
</comment>
<proteinExistence type="predicted"/>
<accession>A0A7U7GAZ0</accession>
<evidence type="ECO:0000259" key="1">
    <source>
        <dbReference type="PROSITE" id="PS50943"/>
    </source>
</evidence>
<name>A0A7U7GAZ0_9GAMM</name>
<dbReference type="AlphaFoldDB" id="A0A7U7GAZ0"/>
<dbReference type="EMBL" id="CBTK010000097">
    <property type="protein sequence ID" value="CDH44752.1"/>
    <property type="molecule type" value="Genomic_DNA"/>
</dbReference>
<keyword evidence="3" id="KW-1185">Reference proteome</keyword>
<evidence type="ECO:0000313" key="3">
    <source>
        <dbReference type="Proteomes" id="UP000019184"/>
    </source>
</evidence>
<dbReference type="CDD" id="cd00093">
    <property type="entry name" value="HTH_XRE"/>
    <property type="match status" value="1"/>
</dbReference>
<dbReference type="SUPFAM" id="SSF47413">
    <property type="entry name" value="lambda repressor-like DNA-binding domains"/>
    <property type="match status" value="1"/>
</dbReference>
<dbReference type="Gene3D" id="1.10.260.40">
    <property type="entry name" value="lambda repressor-like DNA-binding domains"/>
    <property type="match status" value="1"/>
</dbReference>
<dbReference type="PROSITE" id="PS50943">
    <property type="entry name" value="HTH_CROC1"/>
    <property type="match status" value="1"/>
</dbReference>